<proteinExistence type="predicted"/>
<feature type="compositionally biased region" description="Low complexity" evidence="1">
    <location>
        <begin position="77"/>
        <end position="90"/>
    </location>
</feature>
<feature type="region of interest" description="Disordered" evidence="1">
    <location>
        <begin position="42"/>
        <end position="108"/>
    </location>
</feature>
<gene>
    <name evidence="2" type="ORF">EVAR_71785_1</name>
</gene>
<feature type="compositionally biased region" description="Basic residues" evidence="1">
    <location>
        <begin position="99"/>
        <end position="108"/>
    </location>
</feature>
<evidence type="ECO:0000313" key="3">
    <source>
        <dbReference type="Proteomes" id="UP000299102"/>
    </source>
</evidence>
<feature type="compositionally biased region" description="Polar residues" evidence="1">
    <location>
        <begin position="49"/>
        <end position="68"/>
    </location>
</feature>
<comment type="caution">
    <text evidence="2">The sequence shown here is derived from an EMBL/GenBank/DDBJ whole genome shotgun (WGS) entry which is preliminary data.</text>
</comment>
<dbReference type="InterPro" id="IPR040010">
    <property type="entry name" value="ZN608/ZN609"/>
</dbReference>
<name>A0A4C1SZH7_EUMVA</name>
<dbReference type="Proteomes" id="UP000299102">
    <property type="component" value="Unassembled WGS sequence"/>
</dbReference>
<accession>A0A4C1SZH7</accession>
<organism evidence="2 3">
    <name type="scientific">Eumeta variegata</name>
    <name type="common">Bagworm moth</name>
    <name type="synonym">Eumeta japonica</name>
    <dbReference type="NCBI Taxonomy" id="151549"/>
    <lineage>
        <taxon>Eukaryota</taxon>
        <taxon>Metazoa</taxon>
        <taxon>Ecdysozoa</taxon>
        <taxon>Arthropoda</taxon>
        <taxon>Hexapoda</taxon>
        <taxon>Insecta</taxon>
        <taxon>Pterygota</taxon>
        <taxon>Neoptera</taxon>
        <taxon>Endopterygota</taxon>
        <taxon>Lepidoptera</taxon>
        <taxon>Glossata</taxon>
        <taxon>Ditrysia</taxon>
        <taxon>Tineoidea</taxon>
        <taxon>Psychidae</taxon>
        <taxon>Oiketicinae</taxon>
        <taxon>Eumeta</taxon>
    </lineage>
</organism>
<evidence type="ECO:0000313" key="2">
    <source>
        <dbReference type="EMBL" id="GBP06657.1"/>
    </source>
</evidence>
<evidence type="ECO:0000256" key="1">
    <source>
        <dbReference type="SAM" id="MobiDB-lite"/>
    </source>
</evidence>
<reference evidence="2 3" key="1">
    <citation type="journal article" date="2019" name="Commun. Biol.">
        <title>The bagworm genome reveals a unique fibroin gene that provides high tensile strength.</title>
        <authorList>
            <person name="Kono N."/>
            <person name="Nakamura H."/>
            <person name="Ohtoshi R."/>
            <person name="Tomita M."/>
            <person name="Numata K."/>
            <person name="Arakawa K."/>
        </authorList>
    </citation>
    <scope>NUCLEOTIDE SEQUENCE [LARGE SCALE GENOMIC DNA]</scope>
</reference>
<protein>
    <submittedName>
        <fullName evidence="2">Uncharacterized protein</fullName>
    </submittedName>
</protein>
<dbReference type="PANTHER" id="PTHR21564">
    <property type="entry name" value="BRAKELESS PROTEIN"/>
    <property type="match status" value="1"/>
</dbReference>
<dbReference type="OrthoDB" id="5863628at2759"/>
<keyword evidence="3" id="KW-1185">Reference proteome</keyword>
<dbReference type="AlphaFoldDB" id="A0A4C1SZH7"/>
<dbReference type="GO" id="GO:0006357">
    <property type="term" value="P:regulation of transcription by RNA polymerase II"/>
    <property type="evidence" value="ECO:0007669"/>
    <property type="project" value="TreeGrafter"/>
</dbReference>
<dbReference type="PANTHER" id="PTHR21564:SF5">
    <property type="entry name" value="SCRIBBLER, ISOFORM J"/>
    <property type="match status" value="1"/>
</dbReference>
<dbReference type="EMBL" id="BGZK01004068">
    <property type="protein sequence ID" value="GBP06657.1"/>
    <property type="molecule type" value="Genomic_DNA"/>
</dbReference>
<dbReference type="GO" id="GO:0005634">
    <property type="term" value="C:nucleus"/>
    <property type="evidence" value="ECO:0007669"/>
    <property type="project" value="TreeGrafter"/>
</dbReference>
<sequence length="157" mass="16572">MKSPSNSNASNAPSSGVTKYHTIWRHNSNIANKLDVPVQKGLGSVPGISGSTPSESQKSQATINTPVASSCGGGNGNTNSCTTINGSTGSDSRSPPPQRHVHTHHHTHVGLGYPMYPAPYGSERVKKIFCHVVAQTLSYTAIPHCLSARFRPCAPEQ</sequence>